<comment type="caution">
    <text evidence="3">The sequence shown here is derived from an EMBL/GenBank/DDBJ whole genome shotgun (WGS) entry which is preliminary data.</text>
</comment>
<reference evidence="3" key="1">
    <citation type="submission" date="2018-10" db="EMBL/GenBank/DDBJ databases">
        <title>Population genomic analysis revealed the cold adaptation of white poplar.</title>
        <authorList>
            <person name="Liu Y.-J."/>
        </authorList>
    </citation>
    <scope>NUCLEOTIDE SEQUENCE [LARGE SCALE GENOMIC DNA]</scope>
    <source>
        <strain evidence="3">PAL-ZL1</strain>
    </source>
</reference>
<protein>
    <recommendedName>
        <fullName evidence="2">Alpha-L-arabinofuranosidase C-terminal domain-containing protein</fullName>
    </recommendedName>
</protein>
<name>A0A4U5PLJ3_POPAL</name>
<dbReference type="SUPFAM" id="SSF51445">
    <property type="entry name" value="(Trans)glycosidases"/>
    <property type="match status" value="1"/>
</dbReference>
<organism evidence="3">
    <name type="scientific">Populus alba</name>
    <name type="common">White poplar</name>
    <dbReference type="NCBI Taxonomy" id="43335"/>
    <lineage>
        <taxon>Eukaryota</taxon>
        <taxon>Viridiplantae</taxon>
        <taxon>Streptophyta</taxon>
        <taxon>Embryophyta</taxon>
        <taxon>Tracheophyta</taxon>
        <taxon>Spermatophyta</taxon>
        <taxon>Magnoliopsida</taxon>
        <taxon>eudicotyledons</taxon>
        <taxon>Gunneridae</taxon>
        <taxon>Pentapetalae</taxon>
        <taxon>rosids</taxon>
        <taxon>fabids</taxon>
        <taxon>Malpighiales</taxon>
        <taxon>Salicaceae</taxon>
        <taxon>Saliceae</taxon>
        <taxon>Populus</taxon>
    </lineage>
</organism>
<evidence type="ECO:0000259" key="2">
    <source>
        <dbReference type="SMART" id="SM00813"/>
    </source>
</evidence>
<sequence>MAMALKQQRVLMAISSPSASTLLGFHSQRSQAETGNYIKFYDAKRSAYPDIKIISNCNGPSHSLDHPADYYDFHVFTSGSNLFSVTHKFDRTSRTCPKASVSDYAVTGNDVGTGSLLAALADAGFLIGLKRNRESSGATLPDAKLQTNSSTLVASAITWQNSNLPENKVNFGNSEVNLKVSIDGLGLNSQLSGSTRTVLTSSNVMDENSFVDPIKVVPAQTMLENADKDIDVYSLHIL</sequence>
<dbReference type="InterPro" id="IPR010720">
    <property type="entry name" value="Alpha-L-AF_C"/>
</dbReference>
<dbReference type="InterPro" id="IPR017853">
    <property type="entry name" value="GH"/>
</dbReference>
<feature type="domain" description="Alpha-L-arabinofuranosidase C-terminal" evidence="2">
    <location>
        <begin position="102"/>
        <end position="234"/>
    </location>
</feature>
<dbReference type="GO" id="GO:0046373">
    <property type="term" value="P:L-arabinose metabolic process"/>
    <property type="evidence" value="ECO:0007669"/>
    <property type="project" value="InterPro"/>
</dbReference>
<dbReference type="PANTHER" id="PTHR31776">
    <property type="entry name" value="ALPHA-L-ARABINOFURANOSIDASE 1"/>
    <property type="match status" value="1"/>
</dbReference>
<dbReference type="InterPro" id="IPR051563">
    <property type="entry name" value="Glycosyl_Hydrolase_51"/>
</dbReference>
<gene>
    <name evidence="3" type="ORF">D5086_0000207700</name>
</gene>
<accession>A0A4U5PLJ3</accession>
<dbReference type="PANTHER" id="PTHR31776:SF0">
    <property type="entry name" value="ALPHA-L-ARABINOFURANOSIDASE 1"/>
    <property type="match status" value="1"/>
</dbReference>
<dbReference type="GO" id="GO:0046556">
    <property type="term" value="F:alpha-L-arabinofuranosidase activity"/>
    <property type="evidence" value="ECO:0007669"/>
    <property type="project" value="UniProtKB-EC"/>
</dbReference>
<dbReference type="STRING" id="43335.A0A4U5PLJ3"/>
<keyword evidence="1" id="KW-0325">Glycoprotein</keyword>
<proteinExistence type="predicted"/>
<evidence type="ECO:0000313" key="3">
    <source>
        <dbReference type="EMBL" id="TKR97972.1"/>
    </source>
</evidence>
<evidence type="ECO:0000256" key="1">
    <source>
        <dbReference type="ARBA" id="ARBA00023180"/>
    </source>
</evidence>
<dbReference type="SMART" id="SM00813">
    <property type="entry name" value="Alpha-L-AF_C"/>
    <property type="match status" value="1"/>
</dbReference>
<dbReference type="EMBL" id="RCHU01000702">
    <property type="protein sequence ID" value="TKR97972.1"/>
    <property type="molecule type" value="Genomic_DNA"/>
</dbReference>
<dbReference type="AlphaFoldDB" id="A0A4U5PLJ3"/>